<comment type="caution">
    <text evidence="2">The sequence shown here is derived from an EMBL/GenBank/DDBJ whole genome shotgun (WGS) entry which is preliminary data.</text>
</comment>
<sequence>MGVHIPLFQIPQLPAPVGFHIICAPGAQAGWGGCGGAHAGGGPQGPHPAGADGPPGRCQSWHWFQSQSETLPQAGFHGSPGHQ</sequence>
<evidence type="ECO:0000256" key="1">
    <source>
        <dbReference type="SAM" id="MobiDB-lite"/>
    </source>
</evidence>
<gene>
    <name evidence="2" type="ORF">A5683_23315</name>
</gene>
<organism evidence="2 3">
    <name type="scientific">Mycobacterium mantenii</name>
    <dbReference type="NCBI Taxonomy" id="560555"/>
    <lineage>
        <taxon>Bacteria</taxon>
        <taxon>Bacillati</taxon>
        <taxon>Actinomycetota</taxon>
        <taxon>Actinomycetes</taxon>
        <taxon>Mycobacteriales</taxon>
        <taxon>Mycobacteriaceae</taxon>
        <taxon>Mycobacterium</taxon>
        <taxon>Mycobacterium avium complex (MAC)</taxon>
    </lineage>
</organism>
<reference evidence="2 3" key="1">
    <citation type="submission" date="2016-06" db="EMBL/GenBank/DDBJ databases">
        <authorList>
            <person name="Kjaerup R.B."/>
            <person name="Dalgaard T.S."/>
            <person name="Juul-Madsen H.R."/>
        </authorList>
    </citation>
    <scope>NUCLEOTIDE SEQUENCE [LARGE SCALE GENOMIC DNA]</scope>
    <source>
        <strain evidence="2 3">E152</strain>
    </source>
</reference>
<name>A0A1A2TF52_MYCNT</name>
<evidence type="ECO:0000313" key="2">
    <source>
        <dbReference type="EMBL" id="OBH75014.1"/>
    </source>
</evidence>
<dbReference type="Proteomes" id="UP000092389">
    <property type="component" value="Unassembled WGS sequence"/>
</dbReference>
<protein>
    <submittedName>
        <fullName evidence="2">Uncharacterized protein</fullName>
    </submittedName>
</protein>
<proteinExistence type="predicted"/>
<feature type="compositionally biased region" description="Low complexity" evidence="1">
    <location>
        <begin position="47"/>
        <end position="56"/>
    </location>
</feature>
<evidence type="ECO:0000313" key="3">
    <source>
        <dbReference type="Proteomes" id="UP000092389"/>
    </source>
</evidence>
<feature type="compositionally biased region" description="Gly residues" evidence="1">
    <location>
        <begin position="34"/>
        <end position="44"/>
    </location>
</feature>
<feature type="region of interest" description="Disordered" evidence="1">
    <location>
        <begin position="34"/>
        <end position="60"/>
    </location>
</feature>
<dbReference type="AlphaFoldDB" id="A0A1A2TF52"/>
<accession>A0A1A2TF52</accession>
<dbReference type="EMBL" id="LZJU01000093">
    <property type="protein sequence ID" value="OBH75014.1"/>
    <property type="molecule type" value="Genomic_DNA"/>
</dbReference>